<dbReference type="Proteomes" id="UP000002772">
    <property type="component" value="Unassembled WGS sequence"/>
</dbReference>
<sequence>MLIAVFAVLMVVLVWLGVKMIMDIRRHNRRRKIRRQEWISRINARKNDE</sequence>
<dbReference type="AlphaFoldDB" id="F8N6T1"/>
<evidence type="ECO:0000313" key="2">
    <source>
        <dbReference type="EMBL" id="EGN57316.1"/>
    </source>
</evidence>
<keyword evidence="1" id="KW-1133">Transmembrane helix</keyword>
<keyword evidence="1" id="KW-0812">Transmembrane</keyword>
<proteinExistence type="predicted"/>
<keyword evidence="1" id="KW-0472">Membrane</keyword>
<organism evidence="2 3">
    <name type="scientific">Hallella multisaccharivorax DSM 17128</name>
    <dbReference type="NCBI Taxonomy" id="688246"/>
    <lineage>
        <taxon>Bacteria</taxon>
        <taxon>Pseudomonadati</taxon>
        <taxon>Bacteroidota</taxon>
        <taxon>Bacteroidia</taxon>
        <taxon>Bacteroidales</taxon>
        <taxon>Prevotellaceae</taxon>
        <taxon>Hallella</taxon>
    </lineage>
</organism>
<evidence type="ECO:0000313" key="3">
    <source>
        <dbReference type="Proteomes" id="UP000002772"/>
    </source>
</evidence>
<protein>
    <submittedName>
        <fullName evidence="2">Uncharacterized protein</fullName>
    </submittedName>
</protein>
<evidence type="ECO:0000256" key="1">
    <source>
        <dbReference type="SAM" id="Phobius"/>
    </source>
</evidence>
<dbReference type="STRING" id="688246.Premu_1913"/>
<dbReference type="HOGENOM" id="CLU_3139181_0_0_10"/>
<dbReference type="EMBL" id="GL945017">
    <property type="protein sequence ID" value="EGN57316.1"/>
    <property type="molecule type" value="Genomic_DNA"/>
</dbReference>
<feature type="transmembrane region" description="Helical" evidence="1">
    <location>
        <begin position="6"/>
        <end position="24"/>
    </location>
</feature>
<accession>F8N6T1</accession>
<name>F8N6T1_9BACT</name>
<gene>
    <name evidence="2" type="ORF">Premu_1913</name>
</gene>
<keyword evidence="3" id="KW-1185">Reference proteome</keyword>
<reference evidence="3" key="1">
    <citation type="journal article" date="2011" name="Stand. Genomic Sci.">
        <title>Non-contiguous finished genome sequence of the opportunistic oral pathogen Prevotella multisaccharivorax type strain (PPPA20).</title>
        <authorList>
            <person name="Pati A."/>
            <person name="Gronow S."/>
            <person name="Lu M."/>
            <person name="Lapidus A."/>
            <person name="Nolan M."/>
            <person name="Lucas S."/>
            <person name="Hammon N."/>
            <person name="Deshpande S."/>
            <person name="Cheng J.F."/>
            <person name="Tapia R."/>
            <person name="Han C."/>
            <person name="Goodwin L."/>
            <person name="Pitluck S."/>
            <person name="Liolios K."/>
            <person name="Pagani I."/>
            <person name="Mavromatis K."/>
            <person name="Mikhailova N."/>
            <person name="Huntemann M."/>
            <person name="Chen A."/>
            <person name="Palaniappan K."/>
            <person name="Land M."/>
            <person name="Hauser L."/>
            <person name="Detter J.C."/>
            <person name="Brambilla E.M."/>
            <person name="Rohde M."/>
            <person name="Goker M."/>
            <person name="Woyke T."/>
            <person name="Bristow J."/>
            <person name="Eisen J.A."/>
            <person name="Markowitz V."/>
            <person name="Hugenholtz P."/>
            <person name="Kyrpides N.C."/>
            <person name="Klenk H.P."/>
            <person name="Ivanova N."/>
        </authorList>
    </citation>
    <scope>NUCLEOTIDE SEQUENCE [LARGE SCALE GENOMIC DNA]</scope>
    <source>
        <strain evidence="3">DSM 17128</strain>
    </source>
</reference>